<comment type="caution">
    <text evidence="4">The sequence shown here is derived from an EMBL/GenBank/DDBJ whole genome shotgun (WGS) entry which is preliminary data.</text>
</comment>
<dbReference type="PROSITE" id="PS50883">
    <property type="entry name" value="EAL"/>
    <property type="match status" value="1"/>
</dbReference>
<dbReference type="SMART" id="SM00267">
    <property type="entry name" value="GGDEF"/>
    <property type="match status" value="1"/>
</dbReference>
<dbReference type="SUPFAM" id="SSF55785">
    <property type="entry name" value="PYP-like sensor domain (PAS domain)"/>
    <property type="match status" value="1"/>
</dbReference>
<dbReference type="CDD" id="cd00130">
    <property type="entry name" value="PAS"/>
    <property type="match status" value="1"/>
</dbReference>
<dbReference type="InterPro" id="IPR043128">
    <property type="entry name" value="Rev_trsase/Diguanyl_cyclase"/>
</dbReference>
<dbReference type="InterPro" id="IPR000014">
    <property type="entry name" value="PAS"/>
</dbReference>
<feature type="domain" description="EAL" evidence="2">
    <location>
        <begin position="466"/>
        <end position="719"/>
    </location>
</feature>
<gene>
    <name evidence="4" type="ORF">OQ273_12310</name>
</gene>
<dbReference type="PANTHER" id="PTHR44757">
    <property type="entry name" value="DIGUANYLATE CYCLASE DGCP"/>
    <property type="match status" value="1"/>
</dbReference>
<dbReference type="Proteomes" id="UP001151234">
    <property type="component" value="Unassembled WGS sequence"/>
</dbReference>
<dbReference type="GO" id="GO:0003824">
    <property type="term" value="F:catalytic activity"/>
    <property type="evidence" value="ECO:0007669"/>
    <property type="project" value="UniProtKB-ARBA"/>
</dbReference>
<dbReference type="InterPro" id="IPR035965">
    <property type="entry name" value="PAS-like_dom_sf"/>
</dbReference>
<evidence type="ECO:0000259" key="2">
    <source>
        <dbReference type="PROSITE" id="PS50883"/>
    </source>
</evidence>
<dbReference type="InterPro" id="IPR052155">
    <property type="entry name" value="Biofilm_reg_signaling"/>
</dbReference>
<dbReference type="FunFam" id="3.30.70.270:FF:000001">
    <property type="entry name" value="Diguanylate cyclase domain protein"/>
    <property type="match status" value="1"/>
</dbReference>
<dbReference type="Gene3D" id="3.30.70.270">
    <property type="match status" value="1"/>
</dbReference>
<feature type="region of interest" description="Disordered" evidence="1">
    <location>
        <begin position="1"/>
        <end position="25"/>
    </location>
</feature>
<dbReference type="SUPFAM" id="SSF55073">
    <property type="entry name" value="Nucleotide cyclase"/>
    <property type="match status" value="1"/>
</dbReference>
<dbReference type="NCBIfam" id="TIGR00254">
    <property type="entry name" value="GGDEF"/>
    <property type="match status" value="1"/>
</dbReference>
<evidence type="ECO:0000313" key="4">
    <source>
        <dbReference type="EMBL" id="MDA5399358.1"/>
    </source>
</evidence>
<dbReference type="Gene3D" id="3.30.450.20">
    <property type="entry name" value="PAS domain"/>
    <property type="match status" value="1"/>
</dbReference>
<dbReference type="EMBL" id="JAPJZI010000001">
    <property type="protein sequence ID" value="MDA5399358.1"/>
    <property type="molecule type" value="Genomic_DNA"/>
</dbReference>
<evidence type="ECO:0000313" key="5">
    <source>
        <dbReference type="Proteomes" id="UP001151234"/>
    </source>
</evidence>
<dbReference type="AlphaFoldDB" id="A0A9X3UHL8"/>
<dbReference type="InterPro" id="IPR001633">
    <property type="entry name" value="EAL_dom"/>
</dbReference>
<dbReference type="RefSeq" id="WP_267990796.1">
    <property type="nucleotide sequence ID" value="NZ_JAPJZI010000001.1"/>
</dbReference>
<dbReference type="Pfam" id="PF12860">
    <property type="entry name" value="PAS_7"/>
    <property type="match status" value="1"/>
</dbReference>
<name>A0A9X3UHL8_9HYPH</name>
<sequence>MAEDSHGKLVQPDTGRQPAEGANSISVDFPDKRAVVDLAVASIGCQGAALSTITQGQHKILASKGDGFSKLHDHEKLVESVLTTGQRLVVEPDQTGGALFVGLPLHVGGPGVMTAHDRANSTKPVGVLSIMCSRRTVLTADDSRTLANLQSILNSLLERQDVRRIAAERQSELKLTLEQMDQGITVFDADARLTLWNQRYIEMFDVDPALARKGSSLRELIGSQRHENGFEGFGTKDYDDMLSQLREGLARGETVEGGVRLNNGRVISSIHTAMPDGGWVATHSDITERVLAQERAERASLHDGMTDLANRTKFNMEFEQRNQQDGRLVIMLIDIDHFKAVNDNYGHEAGDTVIMSVAERLKSCVRSTDVVARLGGDEFAILVQLKAEANSDVAQSLADKVVKRMDEKLRFKGAVINFSISVGYCETITGQCDLESALSRADFALYKAKKDGRGRYQAFDDSNASELQRSKKMRALVKQDTYAETLTVHYQPMVCLQTAKDYCFEALIRWNGSKSEYMAPIDIIQAAEQNGSIGSLGNWVLNQALKDHQGWDGTTRIAVNVSPRQLGNSGFAAQVLAALHRWNLPPESLELEVTETALLDESASIAELRKIKELGVQIALDDFGTGYSSLTLLQHFAFDKLKIDRSFVKLVDSDTLSHEIVGSVLELGRKLKIETIAEGIETERHLAAMKSLGCNMGQGYLLGKPMPKQHVAERLLAAEKVA</sequence>
<keyword evidence="5" id="KW-1185">Reference proteome</keyword>
<accession>A0A9X3UHL8</accession>
<dbReference type="InterPro" id="IPR035919">
    <property type="entry name" value="EAL_sf"/>
</dbReference>
<reference evidence="4" key="1">
    <citation type="submission" date="2022-11" db="EMBL/GenBank/DDBJ databases">
        <title>Draft genome sequence of Hoeflea poritis E7-10 and Hoeflea prorocentri PM5-8, separated from scleractinian coral Porites lutea and marine dinoflagellate.</title>
        <authorList>
            <person name="Zhang G."/>
            <person name="Wei Q."/>
            <person name="Cai L."/>
        </authorList>
    </citation>
    <scope>NUCLEOTIDE SEQUENCE</scope>
    <source>
        <strain evidence="4">PM5-8</strain>
    </source>
</reference>
<dbReference type="PANTHER" id="PTHR44757:SF2">
    <property type="entry name" value="BIOFILM ARCHITECTURE MAINTENANCE PROTEIN MBAA"/>
    <property type="match status" value="1"/>
</dbReference>
<evidence type="ECO:0000256" key="1">
    <source>
        <dbReference type="SAM" id="MobiDB-lite"/>
    </source>
</evidence>
<dbReference type="Pfam" id="PF00563">
    <property type="entry name" value="EAL"/>
    <property type="match status" value="1"/>
</dbReference>
<protein>
    <submittedName>
        <fullName evidence="4">EAL domain-containing protein</fullName>
    </submittedName>
</protein>
<proteinExistence type="predicted"/>
<dbReference type="CDD" id="cd01949">
    <property type="entry name" value="GGDEF"/>
    <property type="match status" value="1"/>
</dbReference>
<evidence type="ECO:0000259" key="3">
    <source>
        <dbReference type="PROSITE" id="PS50887"/>
    </source>
</evidence>
<dbReference type="SUPFAM" id="SSF141868">
    <property type="entry name" value="EAL domain-like"/>
    <property type="match status" value="1"/>
</dbReference>
<dbReference type="PROSITE" id="PS50887">
    <property type="entry name" value="GGDEF"/>
    <property type="match status" value="1"/>
</dbReference>
<dbReference type="SMART" id="SM00052">
    <property type="entry name" value="EAL"/>
    <property type="match status" value="1"/>
</dbReference>
<dbReference type="Pfam" id="PF00990">
    <property type="entry name" value="GGDEF"/>
    <property type="match status" value="1"/>
</dbReference>
<dbReference type="CDD" id="cd01948">
    <property type="entry name" value="EAL"/>
    <property type="match status" value="1"/>
</dbReference>
<dbReference type="InterPro" id="IPR029787">
    <property type="entry name" value="Nucleotide_cyclase"/>
</dbReference>
<organism evidence="4 5">
    <name type="scientific">Hoeflea prorocentri</name>
    <dbReference type="NCBI Taxonomy" id="1922333"/>
    <lineage>
        <taxon>Bacteria</taxon>
        <taxon>Pseudomonadati</taxon>
        <taxon>Pseudomonadota</taxon>
        <taxon>Alphaproteobacteria</taxon>
        <taxon>Hyphomicrobiales</taxon>
        <taxon>Rhizobiaceae</taxon>
        <taxon>Hoeflea</taxon>
    </lineage>
</organism>
<dbReference type="Gene3D" id="3.20.20.450">
    <property type="entry name" value="EAL domain"/>
    <property type="match status" value="1"/>
</dbReference>
<feature type="domain" description="GGDEF" evidence="3">
    <location>
        <begin position="326"/>
        <end position="461"/>
    </location>
</feature>
<dbReference type="InterPro" id="IPR000160">
    <property type="entry name" value="GGDEF_dom"/>
</dbReference>